<dbReference type="GO" id="GO:0006352">
    <property type="term" value="P:DNA-templated transcription initiation"/>
    <property type="evidence" value="ECO:0007669"/>
    <property type="project" value="InterPro"/>
</dbReference>
<keyword evidence="1" id="KW-0805">Transcription regulation</keyword>
<dbReference type="InterPro" id="IPR039425">
    <property type="entry name" value="RNA_pol_sigma-70-like"/>
</dbReference>
<dbReference type="NCBIfam" id="TIGR02937">
    <property type="entry name" value="sigma70-ECF"/>
    <property type="match status" value="1"/>
</dbReference>
<accession>A0A1P8WE62</accession>
<protein>
    <submittedName>
        <fullName evidence="5">RNA polymerase sigma factor</fullName>
    </submittedName>
</protein>
<keyword evidence="6" id="KW-1185">Reference proteome</keyword>
<keyword evidence="2" id="KW-0731">Sigma factor</keyword>
<evidence type="ECO:0000256" key="2">
    <source>
        <dbReference type="ARBA" id="ARBA00023082"/>
    </source>
</evidence>
<dbReference type="KEGG" id="fmr:Fuma_01917"/>
<name>A0A1P8WE62_9PLAN</name>
<proteinExistence type="predicted"/>
<gene>
    <name evidence="5" type="ORF">Fuma_01917</name>
</gene>
<dbReference type="InterPro" id="IPR053812">
    <property type="entry name" value="HTH_Sigma70_ECF-like"/>
</dbReference>
<dbReference type="PANTHER" id="PTHR43133:SF39">
    <property type="entry name" value="SIMILAR TO RNA POLYMERASE SIGMA-E FACTOR"/>
    <property type="match status" value="1"/>
</dbReference>
<dbReference type="InterPro" id="IPR014284">
    <property type="entry name" value="RNA_pol_sigma-70_dom"/>
</dbReference>
<dbReference type="NCBIfam" id="TIGR02999">
    <property type="entry name" value="Sig-70_X6"/>
    <property type="match status" value="1"/>
</dbReference>
<dbReference type="Proteomes" id="UP000187735">
    <property type="component" value="Chromosome"/>
</dbReference>
<dbReference type="EMBL" id="CP017641">
    <property type="protein sequence ID" value="APZ92307.1"/>
    <property type="molecule type" value="Genomic_DNA"/>
</dbReference>
<dbReference type="InterPro" id="IPR036388">
    <property type="entry name" value="WH-like_DNA-bd_sf"/>
</dbReference>
<evidence type="ECO:0000313" key="5">
    <source>
        <dbReference type="EMBL" id="APZ92307.1"/>
    </source>
</evidence>
<dbReference type="SUPFAM" id="SSF88659">
    <property type="entry name" value="Sigma3 and sigma4 domains of RNA polymerase sigma factors"/>
    <property type="match status" value="1"/>
</dbReference>
<dbReference type="RefSeq" id="WP_077023948.1">
    <property type="nucleotide sequence ID" value="NZ_CP017641.1"/>
</dbReference>
<dbReference type="OrthoDB" id="278371at2"/>
<evidence type="ECO:0000313" key="6">
    <source>
        <dbReference type="Proteomes" id="UP000187735"/>
    </source>
</evidence>
<feature type="domain" description="RNA polymerase sigma-70 ECF-like HTH" evidence="4">
    <location>
        <begin position="8"/>
        <end position="189"/>
    </location>
</feature>
<evidence type="ECO:0000256" key="3">
    <source>
        <dbReference type="ARBA" id="ARBA00023163"/>
    </source>
</evidence>
<organism evidence="5 6">
    <name type="scientific">Fuerstiella marisgermanici</name>
    <dbReference type="NCBI Taxonomy" id="1891926"/>
    <lineage>
        <taxon>Bacteria</taxon>
        <taxon>Pseudomonadati</taxon>
        <taxon>Planctomycetota</taxon>
        <taxon>Planctomycetia</taxon>
        <taxon>Planctomycetales</taxon>
        <taxon>Planctomycetaceae</taxon>
        <taxon>Fuerstiella</taxon>
    </lineage>
</organism>
<dbReference type="STRING" id="1891926.Fuma_01917"/>
<evidence type="ECO:0000259" key="4">
    <source>
        <dbReference type="Pfam" id="PF07638"/>
    </source>
</evidence>
<evidence type="ECO:0000256" key="1">
    <source>
        <dbReference type="ARBA" id="ARBA00023015"/>
    </source>
</evidence>
<dbReference type="Pfam" id="PF07638">
    <property type="entry name" value="Sigma70_ECF"/>
    <property type="match status" value="1"/>
</dbReference>
<keyword evidence="3" id="KW-0804">Transcription</keyword>
<dbReference type="Gene3D" id="1.10.10.10">
    <property type="entry name" value="Winged helix-like DNA-binding domain superfamily/Winged helix DNA-binding domain"/>
    <property type="match status" value="1"/>
</dbReference>
<sequence>MTAKDVPQNVSTLLAGVAAGDTAAADELFPIVYDELHRRAAAYMRRERDDHTLQTTALIHEAYLRLVRSDDQSAQFRNVDHFIATASIVMRRILVNHAKARQAQKRGGEVVTMRIDSVSPLFTKPAIDLIALDSAMEDLRDRDATQHRIVEMRFFGGLTVEQCAGLLKMSPRTVYYEWSHARAWLRTQIEGV</sequence>
<reference evidence="5 6" key="1">
    <citation type="journal article" date="2016" name="Front. Microbiol.">
        <title>Fuerstia marisgermanicae gen. nov., sp. nov., an Unusual Member of the Phylum Planctomycetes from the German Wadden Sea.</title>
        <authorList>
            <person name="Kohn T."/>
            <person name="Heuer A."/>
            <person name="Jogler M."/>
            <person name="Vollmers J."/>
            <person name="Boedeker C."/>
            <person name="Bunk B."/>
            <person name="Rast P."/>
            <person name="Borchert D."/>
            <person name="Glockner I."/>
            <person name="Freese H.M."/>
            <person name="Klenk H.P."/>
            <person name="Overmann J."/>
            <person name="Kaster A.K."/>
            <person name="Rohde M."/>
            <person name="Wiegand S."/>
            <person name="Jogler C."/>
        </authorList>
    </citation>
    <scope>NUCLEOTIDE SEQUENCE [LARGE SCALE GENOMIC DNA]</scope>
    <source>
        <strain evidence="5 6">NH11</strain>
    </source>
</reference>
<dbReference type="AlphaFoldDB" id="A0A1P8WE62"/>
<dbReference type="PANTHER" id="PTHR43133">
    <property type="entry name" value="RNA POLYMERASE ECF-TYPE SIGMA FACTO"/>
    <property type="match status" value="1"/>
</dbReference>
<dbReference type="InterPro" id="IPR011517">
    <property type="entry name" value="RNA_pol_sigma70_ECF-like"/>
</dbReference>
<dbReference type="InterPro" id="IPR013324">
    <property type="entry name" value="RNA_pol_sigma_r3/r4-like"/>
</dbReference>
<dbReference type="GO" id="GO:0016987">
    <property type="term" value="F:sigma factor activity"/>
    <property type="evidence" value="ECO:0007669"/>
    <property type="project" value="UniProtKB-KW"/>
</dbReference>